<dbReference type="Proteomes" id="UP000821845">
    <property type="component" value="Chromosome 4"/>
</dbReference>
<evidence type="ECO:0000313" key="2">
    <source>
        <dbReference type="Proteomes" id="UP000821845"/>
    </source>
</evidence>
<reference evidence="1" key="1">
    <citation type="submission" date="2020-05" db="EMBL/GenBank/DDBJ databases">
        <title>Large-scale comparative analyses of tick genomes elucidate their genetic diversity and vector capacities.</title>
        <authorList>
            <person name="Jia N."/>
            <person name="Wang J."/>
            <person name="Shi W."/>
            <person name="Du L."/>
            <person name="Sun Y."/>
            <person name="Zhan W."/>
            <person name="Jiang J."/>
            <person name="Wang Q."/>
            <person name="Zhang B."/>
            <person name="Ji P."/>
            <person name="Sakyi L.B."/>
            <person name="Cui X."/>
            <person name="Yuan T."/>
            <person name="Jiang B."/>
            <person name="Yang W."/>
            <person name="Lam T.T.-Y."/>
            <person name="Chang Q."/>
            <person name="Ding S."/>
            <person name="Wang X."/>
            <person name="Zhu J."/>
            <person name="Ruan X."/>
            <person name="Zhao L."/>
            <person name="Wei J."/>
            <person name="Que T."/>
            <person name="Du C."/>
            <person name="Cheng J."/>
            <person name="Dai P."/>
            <person name="Han X."/>
            <person name="Huang E."/>
            <person name="Gao Y."/>
            <person name="Liu J."/>
            <person name="Shao H."/>
            <person name="Ye R."/>
            <person name="Li L."/>
            <person name="Wei W."/>
            <person name="Wang X."/>
            <person name="Wang C."/>
            <person name="Yang T."/>
            <person name="Huo Q."/>
            <person name="Li W."/>
            <person name="Guo W."/>
            <person name="Chen H."/>
            <person name="Zhou L."/>
            <person name="Ni X."/>
            <person name="Tian J."/>
            <person name="Zhou Y."/>
            <person name="Sheng Y."/>
            <person name="Liu T."/>
            <person name="Pan Y."/>
            <person name="Xia L."/>
            <person name="Li J."/>
            <person name="Zhao F."/>
            <person name="Cao W."/>
        </authorList>
    </citation>
    <scope>NUCLEOTIDE SEQUENCE</scope>
    <source>
        <strain evidence="1">Hyas-2018</strain>
    </source>
</reference>
<comment type="caution">
    <text evidence="1">The sequence shown here is derived from an EMBL/GenBank/DDBJ whole genome shotgun (WGS) entry which is preliminary data.</text>
</comment>
<gene>
    <name evidence="1" type="ORF">HPB50_017244</name>
</gene>
<accession>A0ACB7SF94</accession>
<name>A0ACB7SF94_HYAAI</name>
<protein>
    <submittedName>
        <fullName evidence="1">Uncharacterized protein</fullName>
    </submittedName>
</protein>
<proteinExistence type="predicted"/>
<keyword evidence="2" id="KW-1185">Reference proteome</keyword>
<dbReference type="EMBL" id="CM023484">
    <property type="protein sequence ID" value="KAH6933631.1"/>
    <property type="molecule type" value="Genomic_DNA"/>
</dbReference>
<organism evidence="1 2">
    <name type="scientific">Hyalomma asiaticum</name>
    <name type="common">Tick</name>
    <dbReference type="NCBI Taxonomy" id="266040"/>
    <lineage>
        <taxon>Eukaryota</taxon>
        <taxon>Metazoa</taxon>
        <taxon>Ecdysozoa</taxon>
        <taxon>Arthropoda</taxon>
        <taxon>Chelicerata</taxon>
        <taxon>Arachnida</taxon>
        <taxon>Acari</taxon>
        <taxon>Parasitiformes</taxon>
        <taxon>Ixodida</taxon>
        <taxon>Ixodoidea</taxon>
        <taxon>Ixodidae</taxon>
        <taxon>Hyalomminae</taxon>
        <taxon>Hyalomma</taxon>
    </lineage>
</organism>
<sequence length="603" mass="67492">MLLGGGVRMRPTKKLLLVLTLSGAALTLFSYLARCSTHSPLSPAEPLLMQARAIMCQQACLPGCLADTNGGISMGAKGKAHLAQEIKCVINDDYAVPCRKEGPEVFVPFSFLRKYFEVYGKIAYRDGKEVLDWQHSYSKVMAPTASYHTAGPFLWFENYNVAVRDRVKCISGMEGVPISTQWDPKGHFYPVQIAQFGLSHFSKNFTEPLLSVALLENGVRSQHGSWVASSRAKASYSRLRDDETEGHVFEFRTSGTAQDQGVAFALKQECYNLTLSVDLRVILNGSLSVVLTAGSTDKPSLYGVHYIMTDTHLAVDDHDVYYGIGTQRSWMHLTRDLAVDLVKGLSFGQRKMAARPRNLRVHSIVLRGYGLIDNLTLTTSAHEAHFFDAAEWLVRHQDDTGGWPIQVTRRLSNGMLELEPGWYSAMAQGQAMSVLTRAYLTTWQRRYLDAALRATAPFKVRAETHGVMTTFLGKFVWYEEYPTVPSSFVLNGFIYSLFGLYDVKSTCGDGAGSLEQCRDAEKLFLDGMVSLKRMLPLFDTGSGTVYDLRHFSLGIAPNLARWDYHTTHINQLLYLATIDDDPIFKTTADRWIQYMKGFRAPHN</sequence>
<evidence type="ECO:0000313" key="1">
    <source>
        <dbReference type="EMBL" id="KAH6933631.1"/>
    </source>
</evidence>